<protein>
    <recommendedName>
        <fullName evidence="4">Tetratricopeptide SHNi-TPR domain-containing protein</fullName>
    </recommendedName>
</protein>
<gene>
    <name evidence="2" type="ORF">FKW77_003921</name>
</gene>
<feature type="compositionally biased region" description="Basic and acidic residues" evidence="1">
    <location>
        <begin position="149"/>
        <end position="158"/>
    </location>
</feature>
<name>A0A517KW52_9PEZI</name>
<evidence type="ECO:0000313" key="2">
    <source>
        <dbReference type="EMBL" id="QDS67603.1"/>
    </source>
</evidence>
<dbReference type="EMBL" id="CP042185">
    <property type="protein sequence ID" value="QDS67603.1"/>
    <property type="molecule type" value="Genomic_DNA"/>
</dbReference>
<proteinExistence type="predicted"/>
<dbReference type="AlphaFoldDB" id="A0A517KW52"/>
<dbReference type="Proteomes" id="UP000316270">
    <property type="component" value="Chromosome 1"/>
</dbReference>
<feature type="compositionally biased region" description="Acidic residues" evidence="1">
    <location>
        <begin position="126"/>
        <end position="148"/>
    </location>
</feature>
<evidence type="ECO:0008006" key="4">
    <source>
        <dbReference type="Google" id="ProtNLM"/>
    </source>
</evidence>
<keyword evidence="3" id="KW-1185">Reference proteome</keyword>
<sequence>MSSLYAKHYSEAKKLFDKHEYEACIEKAKDFLADPDLPRYFAIKTSMLIVYASEDWNEAEMYRQEAEAVYKAAIEATTVLNTSKKTEATLALFRKDLDALGVHQEEERQRILEWKLLQRRLHHEEGEEDDDDDEEGEDDDEGREMEDSDLSKEKKAESLEVGVEAGVEATAGKLAELEIREAVVKKAESKGNK</sequence>
<evidence type="ECO:0000313" key="3">
    <source>
        <dbReference type="Proteomes" id="UP000316270"/>
    </source>
</evidence>
<accession>A0A517KW52</accession>
<evidence type="ECO:0000256" key="1">
    <source>
        <dbReference type="SAM" id="MobiDB-lite"/>
    </source>
</evidence>
<feature type="region of interest" description="Disordered" evidence="1">
    <location>
        <begin position="123"/>
        <end position="167"/>
    </location>
</feature>
<dbReference type="OrthoDB" id="3440281at2759"/>
<organism evidence="2 3">
    <name type="scientific">Venturia effusa</name>
    <dbReference type="NCBI Taxonomy" id="50376"/>
    <lineage>
        <taxon>Eukaryota</taxon>
        <taxon>Fungi</taxon>
        <taxon>Dikarya</taxon>
        <taxon>Ascomycota</taxon>
        <taxon>Pezizomycotina</taxon>
        <taxon>Dothideomycetes</taxon>
        <taxon>Pleosporomycetidae</taxon>
        <taxon>Venturiales</taxon>
        <taxon>Venturiaceae</taxon>
        <taxon>Venturia</taxon>
    </lineage>
</organism>
<reference evidence="2 3" key="1">
    <citation type="submission" date="2019-07" db="EMBL/GenBank/DDBJ databases">
        <title>Finished genome of Venturia effusa.</title>
        <authorList>
            <person name="Young C.A."/>
            <person name="Cox M.P."/>
            <person name="Ganley A.R.D."/>
            <person name="David W.J."/>
        </authorList>
    </citation>
    <scope>NUCLEOTIDE SEQUENCE [LARGE SCALE GENOMIC DNA]</scope>
    <source>
        <strain evidence="3">albino</strain>
    </source>
</reference>